<dbReference type="HOGENOM" id="CLU_065067_0_0_1"/>
<reference evidence="28" key="2">
    <citation type="submission" date="2025-08" db="UniProtKB">
        <authorList>
            <consortium name="Ensembl"/>
        </authorList>
    </citation>
    <scope>IDENTIFICATION</scope>
</reference>
<dbReference type="Proteomes" id="UP000008672">
    <property type="component" value="Unassembled WGS sequence"/>
</dbReference>
<dbReference type="Ensembl" id="ENSLACT00000002282.1">
    <property type="protein sequence ID" value="ENSLACP00000002264.1"/>
    <property type="gene ID" value="ENSLACG00000002022.1"/>
</dbReference>
<dbReference type="GO" id="GO:0007155">
    <property type="term" value="P:cell adhesion"/>
    <property type="evidence" value="ECO:0007669"/>
    <property type="project" value="UniProtKB-KW"/>
</dbReference>
<keyword evidence="8" id="KW-0732">Signal</keyword>
<evidence type="ECO:0000256" key="21">
    <source>
        <dbReference type="ARBA" id="ARBA00043124"/>
    </source>
</evidence>
<dbReference type="Gene3D" id="2.10.25.10">
    <property type="entry name" value="Laminin"/>
    <property type="match status" value="1"/>
</dbReference>
<feature type="domain" description="C-type lectin" evidence="26">
    <location>
        <begin position="17"/>
        <end position="139"/>
    </location>
</feature>
<dbReference type="PANTHER" id="PTHR19325">
    <property type="entry name" value="COMPLEMENT COMPONENT-RELATED SUSHI DOMAIN-CONTAINING"/>
    <property type="match status" value="1"/>
</dbReference>
<keyword evidence="15 23" id="KW-1015">Disulfide bond</keyword>
<accession>H2ZXZ3</accession>
<keyword evidence="4 23" id="KW-0245">EGF-like domain</keyword>
<evidence type="ECO:0000256" key="10">
    <source>
        <dbReference type="ARBA" id="ARBA00022737"/>
    </source>
</evidence>
<dbReference type="GO" id="GO:0005886">
    <property type="term" value="C:plasma membrane"/>
    <property type="evidence" value="ECO:0007669"/>
    <property type="project" value="UniProtKB-SubCell"/>
</dbReference>
<keyword evidence="5 24" id="KW-0768">Sushi</keyword>
<dbReference type="Pfam" id="PF00008">
    <property type="entry name" value="EGF"/>
    <property type="match status" value="1"/>
</dbReference>
<dbReference type="SMART" id="SM00181">
    <property type="entry name" value="EGF"/>
    <property type="match status" value="1"/>
</dbReference>
<evidence type="ECO:0000259" key="25">
    <source>
        <dbReference type="PROSITE" id="PS50026"/>
    </source>
</evidence>
<feature type="domain" description="EGF-like" evidence="25">
    <location>
        <begin position="139"/>
        <end position="175"/>
    </location>
</feature>
<keyword evidence="16" id="KW-0325">Glycoprotein</keyword>
<dbReference type="GO" id="GO:0030246">
    <property type="term" value="F:carbohydrate binding"/>
    <property type="evidence" value="ECO:0007669"/>
    <property type="project" value="UniProtKB-KW"/>
</dbReference>
<dbReference type="SMART" id="SM00034">
    <property type="entry name" value="CLECT"/>
    <property type="match status" value="1"/>
</dbReference>
<dbReference type="PROSITE" id="PS01186">
    <property type="entry name" value="EGF_2"/>
    <property type="match status" value="1"/>
</dbReference>
<evidence type="ECO:0000256" key="11">
    <source>
        <dbReference type="ARBA" id="ARBA00022837"/>
    </source>
</evidence>
<dbReference type="GeneTree" id="ENSGT00940000164633"/>
<sequence length="385" mass="42754">PISPFPFSPLTGIVILGSGDCWTYHYSNFSMTWVKARNWCQTHFTDMVAIQNMEENTYLNENVPFNRRYYWIGIRKINSTWTWIGTNKKLSKEAQNWAPNEPNNKKNNEDCVEIYIKRENDTGKWNDERCGKEKAALCYKAACNSSSCSGHGECIETINSYTCQCDEGFYGSECEFVVGCETLESPEEGFMTCTHPHGNFTYNSACDFGCSEGFHLFGSERIRCAATEETTSGNWTAPAPSCQIVKCDPMRSPEQGALNCFHFNGVFSYNSKNLSCSLSTPTKWISKAKCTAHLLSATQMTSCEATITCGTPSAPSHGSMNCTHPIGNLLFNSTCEFSCAEGFKLIGSDRMECTVSGEWTSETPECEAVKCETLTATDDGTMNCS</sequence>
<dbReference type="InterPro" id="IPR000742">
    <property type="entry name" value="EGF"/>
</dbReference>
<keyword evidence="10" id="KW-0677">Repeat</keyword>
<evidence type="ECO:0000256" key="9">
    <source>
        <dbReference type="ARBA" id="ARBA00022734"/>
    </source>
</evidence>
<evidence type="ECO:0000256" key="16">
    <source>
        <dbReference type="ARBA" id="ARBA00023180"/>
    </source>
</evidence>
<dbReference type="FunFam" id="2.10.25.10:FF:000176">
    <property type="entry name" value="Selectin P"/>
    <property type="match status" value="1"/>
</dbReference>
<evidence type="ECO:0000256" key="15">
    <source>
        <dbReference type="ARBA" id="ARBA00023157"/>
    </source>
</evidence>
<evidence type="ECO:0000256" key="6">
    <source>
        <dbReference type="ARBA" id="ARBA00022692"/>
    </source>
</evidence>
<evidence type="ECO:0000259" key="26">
    <source>
        <dbReference type="PROSITE" id="PS50041"/>
    </source>
</evidence>
<evidence type="ECO:0000256" key="8">
    <source>
        <dbReference type="ARBA" id="ARBA00022729"/>
    </source>
</evidence>
<dbReference type="FunFam" id="2.10.70.10:FF:000001">
    <property type="entry name" value="Selectin P"/>
    <property type="match status" value="2"/>
</dbReference>
<dbReference type="PRINTS" id="PR00343">
    <property type="entry name" value="SELECTIN"/>
</dbReference>
<dbReference type="STRING" id="7897.ENSLACP00000002264"/>
<evidence type="ECO:0000256" key="13">
    <source>
        <dbReference type="ARBA" id="ARBA00022989"/>
    </source>
</evidence>
<evidence type="ECO:0000256" key="24">
    <source>
        <dbReference type="PROSITE-ProRule" id="PRU00302"/>
    </source>
</evidence>
<dbReference type="PROSITE" id="PS00615">
    <property type="entry name" value="C_TYPE_LECTIN_1"/>
    <property type="match status" value="1"/>
</dbReference>
<evidence type="ECO:0000256" key="12">
    <source>
        <dbReference type="ARBA" id="ARBA00022889"/>
    </source>
</evidence>
<dbReference type="PROSITE" id="PS50041">
    <property type="entry name" value="C_TYPE_LECTIN_2"/>
    <property type="match status" value="1"/>
</dbReference>
<evidence type="ECO:0000256" key="5">
    <source>
        <dbReference type="ARBA" id="ARBA00022659"/>
    </source>
</evidence>
<dbReference type="EMBL" id="AFYH01161893">
    <property type="status" value="NOT_ANNOTATED_CDS"/>
    <property type="molecule type" value="Genomic_DNA"/>
</dbReference>
<evidence type="ECO:0000256" key="4">
    <source>
        <dbReference type="ARBA" id="ARBA00022536"/>
    </source>
</evidence>
<proteinExistence type="inferred from homology"/>
<comment type="function">
    <text evidence="22">Cell-surface glycoprotein having a role in immunoadhesion. Mediates in the adhesion of blood neutrophils in cytokine-activated endothelium through interaction with SELPLG/PSGL1. May have a role in capillary morphogenesis.</text>
</comment>
<comment type="subcellular location">
    <subcellularLocation>
        <location evidence="1">Cell membrane</location>
        <topology evidence="1">Single-pass type I membrane protein</topology>
    </subcellularLocation>
</comment>
<dbReference type="AlphaFoldDB" id="H2ZXZ3"/>
<dbReference type="InterPro" id="IPR018378">
    <property type="entry name" value="C-type_lectin_CS"/>
</dbReference>
<comment type="subunit">
    <text evidence="17">Interacts with SELPLG/PSGL1 and PODXL2 through the sialyl Lewis X epitope. SELPLG sulfation appears not to be required for this interaction.</text>
</comment>
<keyword evidence="11" id="KW-0106">Calcium</keyword>
<dbReference type="FunFam" id="3.10.100.10:FF:000007">
    <property type="entry name" value="L-selectin"/>
    <property type="match status" value="1"/>
</dbReference>
<dbReference type="CDD" id="cd00033">
    <property type="entry name" value="CCP"/>
    <property type="match status" value="2"/>
</dbReference>
<dbReference type="InterPro" id="IPR016187">
    <property type="entry name" value="CTDL_fold"/>
</dbReference>
<dbReference type="SMART" id="SM00032">
    <property type="entry name" value="CCP"/>
    <property type="match status" value="2"/>
</dbReference>
<keyword evidence="3" id="KW-1003">Cell membrane</keyword>
<keyword evidence="13" id="KW-1133">Transmembrane helix</keyword>
<keyword evidence="7" id="KW-0479">Metal-binding</keyword>
<keyword evidence="29" id="KW-1185">Reference proteome</keyword>
<evidence type="ECO:0000313" key="28">
    <source>
        <dbReference type="Ensembl" id="ENSLACP00000002264.1"/>
    </source>
</evidence>
<dbReference type="CDD" id="cd00054">
    <property type="entry name" value="EGF_CA"/>
    <property type="match status" value="1"/>
</dbReference>
<protein>
    <recommendedName>
        <fullName evidence="18">E-selectin</fullName>
    </recommendedName>
    <alternativeName>
        <fullName evidence="19">CD62 antigen-like family member E</fullName>
    </alternativeName>
    <alternativeName>
        <fullName evidence="20">Endothelial leukocyte adhesion molecule 1</fullName>
    </alternativeName>
    <alternativeName>
        <fullName evidence="21">Leukocyte-endothelial cell adhesion molecule 2</fullName>
    </alternativeName>
</protein>
<dbReference type="GO" id="GO:0046872">
    <property type="term" value="F:metal ion binding"/>
    <property type="evidence" value="ECO:0007669"/>
    <property type="project" value="UniProtKB-KW"/>
</dbReference>
<dbReference type="PROSITE" id="PS00022">
    <property type="entry name" value="EGF_1"/>
    <property type="match status" value="1"/>
</dbReference>
<dbReference type="EMBL" id="AFYH01161894">
    <property type="status" value="NOT_ANNOTATED_CDS"/>
    <property type="molecule type" value="Genomic_DNA"/>
</dbReference>
<reference evidence="29" key="1">
    <citation type="submission" date="2011-08" db="EMBL/GenBank/DDBJ databases">
        <title>The draft genome of Latimeria chalumnae.</title>
        <authorList>
            <person name="Di Palma F."/>
            <person name="Alfoldi J."/>
            <person name="Johnson J."/>
            <person name="Berlin A."/>
            <person name="Gnerre S."/>
            <person name="Jaffe D."/>
            <person name="MacCallum I."/>
            <person name="Young S."/>
            <person name="Walker B.J."/>
            <person name="Lander E."/>
            <person name="Lindblad-Toh K."/>
        </authorList>
    </citation>
    <scope>NUCLEOTIDE SEQUENCE [LARGE SCALE GENOMIC DNA]</scope>
    <source>
        <strain evidence="29">Wild caught</strain>
    </source>
</reference>
<evidence type="ECO:0000256" key="19">
    <source>
        <dbReference type="ARBA" id="ARBA00041401"/>
    </source>
</evidence>
<dbReference type="InterPro" id="IPR000436">
    <property type="entry name" value="Sushi_SCR_CCP_dom"/>
</dbReference>
<comment type="caution">
    <text evidence="23">Lacks conserved residue(s) required for the propagation of feature annotation.</text>
</comment>
<dbReference type="Pfam" id="PF00059">
    <property type="entry name" value="Lectin_C"/>
    <property type="match status" value="1"/>
</dbReference>
<keyword evidence="14" id="KW-0472">Membrane</keyword>
<keyword evidence="9" id="KW-0430">Lectin</keyword>
<evidence type="ECO:0000256" key="14">
    <source>
        <dbReference type="ARBA" id="ARBA00023136"/>
    </source>
</evidence>
<dbReference type="PROSITE" id="PS50923">
    <property type="entry name" value="SUSHI"/>
    <property type="match status" value="2"/>
</dbReference>
<evidence type="ECO:0000256" key="2">
    <source>
        <dbReference type="ARBA" id="ARBA00007360"/>
    </source>
</evidence>
<dbReference type="eggNOG" id="KOG4297">
    <property type="taxonomic scope" value="Eukaryota"/>
</dbReference>
<dbReference type="Pfam" id="PF00084">
    <property type="entry name" value="Sushi"/>
    <property type="match status" value="2"/>
</dbReference>
<dbReference type="PROSITE" id="PS50026">
    <property type="entry name" value="EGF_3"/>
    <property type="match status" value="1"/>
</dbReference>
<evidence type="ECO:0000313" key="29">
    <source>
        <dbReference type="Proteomes" id="UP000008672"/>
    </source>
</evidence>
<feature type="disulfide bond" evidence="23">
    <location>
        <begin position="165"/>
        <end position="174"/>
    </location>
</feature>
<keyword evidence="6" id="KW-0812">Transmembrane</keyword>
<evidence type="ECO:0000256" key="20">
    <source>
        <dbReference type="ARBA" id="ARBA00042113"/>
    </source>
</evidence>
<dbReference type="EMBL" id="AFYH01161892">
    <property type="status" value="NOT_ANNOTATED_CDS"/>
    <property type="molecule type" value="Genomic_DNA"/>
</dbReference>
<dbReference type="InterPro" id="IPR002396">
    <property type="entry name" value="Selectin_superfamily"/>
</dbReference>
<dbReference type="SUPFAM" id="SSF56436">
    <property type="entry name" value="C-type lectin-like"/>
    <property type="match status" value="1"/>
</dbReference>
<evidence type="ECO:0000256" key="17">
    <source>
        <dbReference type="ARBA" id="ARBA00038738"/>
    </source>
</evidence>
<dbReference type="Gene3D" id="3.10.100.10">
    <property type="entry name" value="Mannose-Binding Protein A, subunit A"/>
    <property type="match status" value="1"/>
</dbReference>
<comment type="similarity">
    <text evidence="2">Belongs to the selectin/LECAM family.</text>
</comment>
<dbReference type="InterPro" id="IPR035976">
    <property type="entry name" value="Sushi/SCR/CCP_sf"/>
</dbReference>
<dbReference type="Gene3D" id="2.10.70.10">
    <property type="entry name" value="Complement Module, domain 1"/>
    <property type="match status" value="2"/>
</dbReference>
<evidence type="ECO:0000256" key="3">
    <source>
        <dbReference type="ARBA" id="ARBA00022475"/>
    </source>
</evidence>
<dbReference type="PANTHER" id="PTHR19325:SF493">
    <property type="entry name" value="E-SELECTIN"/>
    <property type="match status" value="1"/>
</dbReference>
<evidence type="ECO:0000256" key="23">
    <source>
        <dbReference type="PROSITE-ProRule" id="PRU00076"/>
    </source>
</evidence>
<evidence type="ECO:0000256" key="7">
    <source>
        <dbReference type="ARBA" id="ARBA00022723"/>
    </source>
</evidence>
<dbReference type="InterPro" id="IPR001304">
    <property type="entry name" value="C-type_lectin-like"/>
</dbReference>
<name>H2ZXZ3_LATCH</name>
<dbReference type="SUPFAM" id="SSF57535">
    <property type="entry name" value="Complement control module/SCR domain"/>
    <property type="match status" value="2"/>
</dbReference>
<organism evidence="28 29">
    <name type="scientific">Latimeria chalumnae</name>
    <name type="common">Coelacanth</name>
    <dbReference type="NCBI Taxonomy" id="7897"/>
    <lineage>
        <taxon>Eukaryota</taxon>
        <taxon>Metazoa</taxon>
        <taxon>Chordata</taxon>
        <taxon>Craniata</taxon>
        <taxon>Vertebrata</taxon>
        <taxon>Euteleostomi</taxon>
        <taxon>Coelacanthiformes</taxon>
        <taxon>Coelacanthidae</taxon>
        <taxon>Latimeria</taxon>
    </lineage>
</organism>
<feature type="disulfide bond" evidence="24">
    <location>
        <begin position="339"/>
        <end position="366"/>
    </location>
</feature>
<feature type="domain" description="Sushi" evidence="27">
    <location>
        <begin position="307"/>
        <end position="368"/>
    </location>
</feature>
<evidence type="ECO:0000256" key="22">
    <source>
        <dbReference type="ARBA" id="ARBA00045695"/>
    </source>
</evidence>
<dbReference type="OMA" id="EPSCQVI"/>
<dbReference type="InterPro" id="IPR050350">
    <property type="entry name" value="Compl-Cell_Adhes-Reg"/>
</dbReference>
<keyword evidence="12" id="KW-0130">Cell adhesion</keyword>
<dbReference type="InterPro" id="IPR016186">
    <property type="entry name" value="C-type_lectin-like/link_sf"/>
</dbReference>
<dbReference type="InParanoid" id="H2ZXZ3"/>
<evidence type="ECO:0000256" key="18">
    <source>
        <dbReference type="ARBA" id="ARBA00040812"/>
    </source>
</evidence>
<evidence type="ECO:0000259" key="27">
    <source>
        <dbReference type="PROSITE" id="PS50923"/>
    </source>
</evidence>
<reference evidence="28" key="3">
    <citation type="submission" date="2025-09" db="UniProtKB">
        <authorList>
            <consortium name="Ensembl"/>
        </authorList>
    </citation>
    <scope>IDENTIFICATION</scope>
</reference>
<evidence type="ECO:0000256" key="1">
    <source>
        <dbReference type="ARBA" id="ARBA00004251"/>
    </source>
</evidence>
<feature type="domain" description="Sushi" evidence="27">
    <location>
        <begin position="178"/>
        <end position="244"/>
    </location>
</feature>